<feature type="signal peptide" evidence="6">
    <location>
        <begin position="1"/>
        <end position="16"/>
    </location>
</feature>
<dbReference type="AlphaFoldDB" id="A0A4W2I3Y2"/>
<dbReference type="PRINTS" id="PR00821">
    <property type="entry name" value="TAGLIPASE"/>
</dbReference>
<dbReference type="STRING" id="30522.A0A4W2I3Y2"/>
<keyword evidence="6" id="KW-0443">Lipid metabolism</keyword>
<reference evidence="9 10" key="1">
    <citation type="submission" date="2018-11" db="EMBL/GenBank/DDBJ databases">
        <title>Haplotype-resolved cattle genomes.</title>
        <authorList>
            <person name="Low W.Y."/>
            <person name="Tearle R."/>
            <person name="Bickhart D.M."/>
            <person name="Rosen B.D."/>
            <person name="Koren S."/>
            <person name="Rhie A."/>
            <person name="Hiendleder S."/>
            <person name="Phillippy A.M."/>
            <person name="Smith T.P.L."/>
            <person name="Williams J.L."/>
        </authorList>
    </citation>
    <scope>NUCLEOTIDE SEQUENCE [LARGE SCALE GENOMIC DNA]</scope>
</reference>
<dbReference type="OMA" id="PETINIH"/>
<dbReference type="Proteomes" id="UP000314981">
    <property type="component" value="Chromosome 26"/>
</dbReference>
<dbReference type="Ensembl" id="ENSBIXT00005026035.1">
    <property type="protein sequence ID" value="ENSBIXP00005037310.1"/>
    <property type="gene ID" value="ENSBIXG00005019117.1"/>
</dbReference>
<dbReference type="InterPro" id="IPR029058">
    <property type="entry name" value="AB_hydrolase_fold"/>
</dbReference>
<evidence type="ECO:0000256" key="5">
    <source>
        <dbReference type="RuleBase" id="RU004262"/>
    </source>
</evidence>
<evidence type="ECO:0000313" key="9">
    <source>
        <dbReference type="Proteomes" id="UP000314981"/>
    </source>
</evidence>
<dbReference type="SUPFAM" id="SSF53474">
    <property type="entry name" value="alpha/beta-Hydrolases"/>
    <property type="match status" value="1"/>
</dbReference>
<dbReference type="GO" id="GO:0004465">
    <property type="term" value="F:lipoprotein lipase activity"/>
    <property type="evidence" value="ECO:0007669"/>
    <property type="project" value="TreeGrafter"/>
</dbReference>
<evidence type="ECO:0000256" key="1">
    <source>
        <dbReference type="ARBA" id="ARBA00004613"/>
    </source>
</evidence>
<accession>A0A4W2I3Y2</accession>
<name>A0A4W2I3Y2_BOBOX</name>
<dbReference type="InterPro" id="IPR013818">
    <property type="entry name" value="Lipase"/>
</dbReference>
<feature type="chain" id="PRO_5044516563" description="Triacylglycerol lipase" evidence="6">
    <location>
        <begin position="17"/>
        <end position="172"/>
    </location>
</feature>
<dbReference type="Pfam" id="PF00151">
    <property type="entry name" value="Lipase"/>
    <property type="match status" value="1"/>
</dbReference>
<dbReference type="InterPro" id="IPR002331">
    <property type="entry name" value="Lipase_panc"/>
</dbReference>
<proteinExistence type="inferred from homology"/>
<evidence type="ECO:0000256" key="2">
    <source>
        <dbReference type="ARBA" id="ARBA00010701"/>
    </source>
</evidence>
<sequence length="172" mass="19220">SRELLCIVVLVSAVRQFCYDSIGCFSDSKPWAGAAIRPLKILPWSPEKVGTRLLLYTNKNPNNFQILLASDPSTIEASNFQIAKKTRFVIHGFIDKGDESWLVDMCKNVFEVEEVNYICVDWKRGSQTTYTQAANNVRVVGAQVAQMLAMLKGSDGRAAEEVTRLVSVQRCN</sequence>
<evidence type="ECO:0000313" key="10">
    <source>
        <dbReference type="Proteomes" id="UP000429181"/>
    </source>
</evidence>
<keyword evidence="9" id="KW-1185">Reference proteome</keyword>
<keyword evidence="4 6" id="KW-1015">Disulfide bond</keyword>
<keyword evidence="3 6" id="KW-0964">Secreted</keyword>
<dbReference type="GO" id="GO:0016042">
    <property type="term" value="P:lipid catabolic process"/>
    <property type="evidence" value="ECO:0007669"/>
    <property type="project" value="UniProtKB-KW"/>
</dbReference>
<organism evidence="8 10">
    <name type="scientific">Bos indicus x Bos taurus</name>
    <name type="common">Hybrid cattle</name>
    <dbReference type="NCBI Taxonomy" id="30522"/>
    <lineage>
        <taxon>Eukaryota</taxon>
        <taxon>Metazoa</taxon>
        <taxon>Chordata</taxon>
        <taxon>Craniata</taxon>
        <taxon>Vertebrata</taxon>
        <taxon>Euteleostomi</taxon>
        <taxon>Mammalia</taxon>
        <taxon>Eutheria</taxon>
        <taxon>Laurasiatheria</taxon>
        <taxon>Artiodactyla</taxon>
        <taxon>Ruminantia</taxon>
        <taxon>Pecora</taxon>
        <taxon>Bovidae</taxon>
        <taxon>Bovinae</taxon>
        <taxon>Bos</taxon>
    </lineage>
</organism>
<evidence type="ECO:0000256" key="6">
    <source>
        <dbReference type="RuleBase" id="RU362046"/>
    </source>
</evidence>
<dbReference type="Ensembl" id="ENSBIXT00000007203.1">
    <property type="protein sequence ID" value="ENSBIXP00000004730.1"/>
    <property type="gene ID" value="ENSBIXG00000011042.1"/>
</dbReference>
<comment type="catalytic activity">
    <reaction evidence="6">
        <text>a triacylglycerol + H2O = a diacylglycerol + a fatty acid + H(+)</text>
        <dbReference type="Rhea" id="RHEA:12044"/>
        <dbReference type="ChEBI" id="CHEBI:15377"/>
        <dbReference type="ChEBI" id="CHEBI:15378"/>
        <dbReference type="ChEBI" id="CHEBI:17855"/>
        <dbReference type="ChEBI" id="CHEBI:18035"/>
        <dbReference type="ChEBI" id="CHEBI:28868"/>
        <dbReference type="EC" id="3.1.1.3"/>
    </reaction>
</comment>
<dbReference type="Proteomes" id="UP000429181">
    <property type="component" value="Chromosome 26"/>
</dbReference>
<dbReference type="GeneTree" id="ENSGT00940000162375"/>
<dbReference type="Gene3D" id="3.40.50.1820">
    <property type="entry name" value="alpha/beta hydrolase"/>
    <property type="match status" value="1"/>
</dbReference>
<feature type="domain" description="Lipase" evidence="7">
    <location>
        <begin position="16"/>
        <end position="162"/>
    </location>
</feature>
<keyword evidence="6" id="KW-0732">Signal</keyword>
<dbReference type="PANTHER" id="PTHR11610">
    <property type="entry name" value="LIPASE"/>
    <property type="match status" value="1"/>
</dbReference>
<comment type="subcellular location">
    <subcellularLocation>
        <location evidence="1 6">Secreted</location>
    </subcellularLocation>
</comment>
<evidence type="ECO:0000313" key="8">
    <source>
        <dbReference type="Ensembl" id="ENSBIXP00005037310.1"/>
    </source>
</evidence>
<evidence type="ECO:0000259" key="7">
    <source>
        <dbReference type="Pfam" id="PF00151"/>
    </source>
</evidence>
<keyword evidence="6" id="KW-0442">Lipid degradation</keyword>
<evidence type="ECO:0000256" key="3">
    <source>
        <dbReference type="ARBA" id="ARBA00022525"/>
    </source>
</evidence>
<comment type="similarity">
    <text evidence="2 5">Belongs to the AB hydrolase superfamily. Lipase family.</text>
</comment>
<reference evidence="8" key="2">
    <citation type="submission" date="2025-05" db="UniProtKB">
        <authorList>
            <consortium name="Ensembl"/>
        </authorList>
    </citation>
    <scope>IDENTIFICATION</scope>
</reference>
<dbReference type="EC" id="3.1.1.3" evidence="6"/>
<dbReference type="InterPro" id="IPR000734">
    <property type="entry name" value="TAG_lipase"/>
</dbReference>
<dbReference type="PRINTS" id="PR00823">
    <property type="entry name" value="PANCLIPASE"/>
</dbReference>
<protein>
    <recommendedName>
        <fullName evidence="6">Triacylglycerol lipase</fullName>
        <ecNumber evidence="6">3.1.1.3</ecNumber>
    </recommendedName>
    <alternativeName>
        <fullName evidence="6">Pancreatic lipase</fullName>
    </alternativeName>
</protein>
<dbReference type="PANTHER" id="PTHR11610:SF108">
    <property type="entry name" value="INACTIVE PANCREATIC LIPASE-RELATED PROTEIN 1"/>
    <property type="match status" value="1"/>
</dbReference>
<evidence type="ECO:0000256" key="4">
    <source>
        <dbReference type="ARBA" id="ARBA00023157"/>
    </source>
</evidence>
<dbReference type="GO" id="GO:0005576">
    <property type="term" value="C:extracellular region"/>
    <property type="evidence" value="ECO:0007669"/>
    <property type="project" value="UniProtKB-SubCell"/>
</dbReference>